<dbReference type="HOGENOM" id="CLU_000445_11_4_4"/>
<dbReference type="FunFam" id="3.30.70.270:FF:000001">
    <property type="entry name" value="Diguanylate cyclase domain protein"/>
    <property type="match status" value="1"/>
</dbReference>
<evidence type="ECO:0000256" key="1">
    <source>
        <dbReference type="ARBA" id="ARBA00012528"/>
    </source>
</evidence>
<reference evidence="4 5" key="1">
    <citation type="journal article" date="2013" name="Genome Biol.">
        <title>Genomic analysis reveals key aspects of prokaryotic symbiosis in the phototrophic consortium "Chlorochromatium aggregatum".</title>
        <authorList>
            <person name="Liu Z."/>
            <person name="Muller J."/>
            <person name="Li T."/>
            <person name="Alvey R.M."/>
            <person name="Vogl K."/>
            <person name="Frigaard N.U."/>
            <person name="Rockwell N.C."/>
            <person name="Boyd E.S."/>
            <person name="Tomsho L.P."/>
            <person name="Schuster S.C."/>
            <person name="Henke P."/>
            <person name="Rohde M."/>
            <person name="Overmann J."/>
            <person name="Bryant D.A."/>
        </authorList>
    </citation>
    <scope>NUCLEOTIDE SEQUENCE [LARGE SCALE GENOMIC DNA]</scope>
    <source>
        <strain evidence="4">CR</strain>
    </source>
</reference>
<dbReference type="EC" id="2.7.7.65" evidence="1"/>
<dbReference type="InterPro" id="IPR029787">
    <property type="entry name" value="Nucleotide_cyclase"/>
</dbReference>
<dbReference type="CDD" id="cd00130">
    <property type="entry name" value="PAS"/>
    <property type="match status" value="1"/>
</dbReference>
<feature type="domain" description="GGDEF" evidence="3">
    <location>
        <begin position="178"/>
        <end position="315"/>
    </location>
</feature>
<dbReference type="STRING" id="946483.Cenrod_1529"/>
<dbReference type="SUPFAM" id="SSF55785">
    <property type="entry name" value="PYP-like sensor domain (PAS domain)"/>
    <property type="match status" value="1"/>
</dbReference>
<dbReference type="InterPro" id="IPR035965">
    <property type="entry name" value="PAS-like_dom_sf"/>
</dbReference>
<evidence type="ECO:0000256" key="2">
    <source>
        <dbReference type="ARBA" id="ARBA00034247"/>
    </source>
</evidence>
<dbReference type="PANTHER" id="PTHR45138">
    <property type="entry name" value="REGULATORY COMPONENTS OF SENSORY TRANSDUCTION SYSTEM"/>
    <property type="match status" value="1"/>
</dbReference>
<dbReference type="eggNOG" id="COG3706">
    <property type="taxonomic scope" value="Bacteria"/>
</dbReference>
<dbReference type="InterPro" id="IPR043128">
    <property type="entry name" value="Rev_trsase/Diguanyl_cyclase"/>
</dbReference>
<dbReference type="Gene3D" id="3.30.450.20">
    <property type="entry name" value="PAS domain"/>
    <property type="match status" value="1"/>
</dbReference>
<proteinExistence type="predicted"/>
<dbReference type="GO" id="GO:1902201">
    <property type="term" value="P:negative regulation of bacterial-type flagellum-dependent cell motility"/>
    <property type="evidence" value="ECO:0007669"/>
    <property type="project" value="TreeGrafter"/>
</dbReference>
<dbReference type="CDD" id="cd01949">
    <property type="entry name" value="GGDEF"/>
    <property type="match status" value="1"/>
</dbReference>
<evidence type="ECO:0000259" key="3">
    <source>
        <dbReference type="PROSITE" id="PS50887"/>
    </source>
</evidence>
<keyword evidence="5" id="KW-1185">Reference proteome</keyword>
<comment type="catalytic activity">
    <reaction evidence="2">
        <text>2 GTP = 3',3'-c-di-GMP + 2 diphosphate</text>
        <dbReference type="Rhea" id="RHEA:24898"/>
        <dbReference type="ChEBI" id="CHEBI:33019"/>
        <dbReference type="ChEBI" id="CHEBI:37565"/>
        <dbReference type="ChEBI" id="CHEBI:58805"/>
        <dbReference type="EC" id="2.7.7.65"/>
    </reaction>
</comment>
<dbReference type="EMBL" id="CP004885">
    <property type="protein sequence ID" value="AGX87614.1"/>
    <property type="molecule type" value="Genomic_DNA"/>
</dbReference>
<dbReference type="PROSITE" id="PS50887">
    <property type="entry name" value="GGDEF"/>
    <property type="match status" value="1"/>
</dbReference>
<dbReference type="InterPro" id="IPR050469">
    <property type="entry name" value="Diguanylate_Cyclase"/>
</dbReference>
<accession>U5NBQ7</accession>
<dbReference type="NCBIfam" id="TIGR00254">
    <property type="entry name" value="GGDEF"/>
    <property type="match status" value="1"/>
</dbReference>
<dbReference type="Gene3D" id="3.30.70.270">
    <property type="match status" value="1"/>
</dbReference>
<organism evidence="4 5">
    <name type="scientific">Candidatus Symbiobacter mobilis CR</name>
    <dbReference type="NCBI Taxonomy" id="946483"/>
    <lineage>
        <taxon>Bacteria</taxon>
        <taxon>Pseudomonadati</taxon>
        <taxon>Pseudomonadota</taxon>
        <taxon>Betaproteobacteria</taxon>
        <taxon>Burkholderiales</taxon>
        <taxon>Comamonadaceae</taxon>
    </lineage>
</organism>
<dbReference type="InterPro" id="IPR013656">
    <property type="entry name" value="PAS_4"/>
</dbReference>
<dbReference type="GO" id="GO:0052621">
    <property type="term" value="F:diguanylate cyclase activity"/>
    <property type="evidence" value="ECO:0007669"/>
    <property type="project" value="UniProtKB-EC"/>
</dbReference>
<dbReference type="GO" id="GO:0005886">
    <property type="term" value="C:plasma membrane"/>
    <property type="evidence" value="ECO:0007669"/>
    <property type="project" value="TreeGrafter"/>
</dbReference>
<dbReference type="InterPro" id="IPR000014">
    <property type="entry name" value="PAS"/>
</dbReference>
<dbReference type="Pfam" id="PF00990">
    <property type="entry name" value="GGDEF"/>
    <property type="match status" value="1"/>
</dbReference>
<dbReference type="SUPFAM" id="SSF55073">
    <property type="entry name" value="Nucleotide cyclase"/>
    <property type="match status" value="1"/>
</dbReference>
<dbReference type="AlphaFoldDB" id="U5NBQ7"/>
<dbReference type="PATRIC" id="fig|946483.4.peg.1546"/>
<dbReference type="SMART" id="SM00267">
    <property type="entry name" value="GGDEF"/>
    <property type="match status" value="1"/>
</dbReference>
<evidence type="ECO:0000313" key="5">
    <source>
        <dbReference type="Proteomes" id="UP000017184"/>
    </source>
</evidence>
<dbReference type="InterPro" id="IPR000160">
    <property type="entry name" value="GGDEF_dom"/>
</dbReference>
<evidence type="ECO:0000313" key="4">
    <source>
        <dbReference type="EMBL" id="AGX87614.1"/>
    </source>
</evidence>
<dbReference type="PANTHER" id="PTHR45138:SF9">
    <property type="entry name" value="DIGUANYLATE CYCLASE DGCM-RELATED"/>
    <property type="match status" value="1"/>
</dbReference>
<dbReference type="Proteomes" id="UP000017184">
    <property type="component" value="Chromosome"/>
</dbReference>
<dbReference type="GO" id="GO:0043709">
    <property type="term" value="P:cell adhesion involved in single-species biofilm formation"/>
    <property type="evidence" value="ECO:0007669"/>
    <property type="project" value="TreeGrafter"/>
</dbReference>
<gene>
    <name evidence="4" type="ORF">Cenrod_1529</name>
</gene>
<sequence length="325" mass="36088">MWAGWALDHLQLGLLVLDADKRIAFANQWFLRHAAMQLQDVLARTLIEVFPQFQHSHFLLFLEQAINSGFPVLLSQSLHPSPFPLFLPSAERGQDRFLRQSIRIIPMGHGVANGLDQRYTMIQITDVTHSVLRERLLKAQASKLMGLAHQDVLTGLGNRRMLDSRLAQELRTSVRANTVLALALFDIDYFKQYNDQYGHLAGDNCLRRVAETLREVCRRPNDVVARFGGEEMVAILPGTDYAGAMQVANEVLDRVRALRIVHEGSMASDVITLSAGVAISEPTKPLTPEALLHVADQALYAAKGSGRNMVCGYDAEGVIATVEHS</sequence>
<protein>
    <recommendedName>
        <fullName evidence="1">diguanylate cyclase</fullName>
        <ecNumber evidence="1">2.7.7.65</ecNumber>
    </recommendedName>
</protein>
<name>U5NBQ7_9BURK</name>
<dbReference type="KEGG" id="cbx:Cenrod_1529"/>
<dbReference type="Pfam" id="PF08448">
    <property type="entry name" value="PAS_4"/>
    <property type="match status" value="1"/>
</dbReference>